<keyword evidence="2" id="KW-1185">Reference proteome</keyword>
<organism evidence="1 2">
    <name type="scientific">Stegodyphus mimosarum</name>
    <name type="common">African social velvet spider</name>
    <dbReference type="NCBI Taxonomy" id="407821"/>
    <lineage>
        <taxon>Eukaryota</taxon>
        <taxon>Metazoa</taxon>
        <taxon>Ecdysozoa</taxon>
        <taxon>Arthropoda</taxon>
        <taxon>Chelicerata</taxon>
        <taxon>Arachnida</taxon>
        <taxon>Araneae</taxon>
        <taxon>Araneomorphae</taxon>
        <taxon>Entelegynae</taxon>
        <taxon>Eresoidea</taxon>
        <taxon>Eresidae</taxon>
        <taxon>Stegodyphus</taxon>
    </lineage>
</organism>
<evidence type="ECO:0000313" key="2">
    <source>
        <dbReference type="Proteomes" id="UP000054359"/>
    </source>
</evidence>
<reference evidence="1 2" key="1">
    <citation type="submission" date="2013-11" db="EMBL/GenBank/DDBJ databases">
        <title>Genome sequencing of Stegodyphus mimosarum.</title>
        <authorList>
            <person name="Bechsgaard J."/>
        </authorList>
    </citation>
    <scope>NUCLEOTIDE SEQUENCE [LARGE SCALE GENOMIC DNA]</scope>
</reference>
<proteinExistence type="predicted"/>
<gene>
    <name evidence="1" type="ORF">X975_12425</name>
</gene>
<dbReference type="OrthoDB" id="6419934at2759"/>
<evidence type="ECO:0000313" key="1">
    <source>
        <dbReference type="EMBL" id="KFM68276.1"/>
    </source>
</evidence>
<dbReference type="Proteomes" id="UP000054359">
    <property type="component" value="Unassembled WGS sequence"/>
</dbReference>
<dbReference type="EMBL" id="KK116622">
    <property type="protein sequence ID" value="KFM68276.1"/>
    <property type="molecule type" value="Genomic_DNA"/>
</dbReference>
<protein>
    <submittedName>
        <fullName evidence="1">Uncharacterized protein</fullName>
    </submittedName>
</protein>
<feature type="non-terminal residue" evidence="1">
    <location>
        <position position="308"/>
    </location>
</feature>
<name>A0A087TT37_STEMI</name>
<sequence>MFHYCWLIDSSSLDFLDLSAREFHEKSNTTLLSALDLCIPPRRYSYLPTNADLSNFAILGPRHITVEFIRRTVFRGHMHVDINTDVAVSPNMKLIKIFTHTEQEDSILNAVTSCFFSSFTRNTLERLATNFEPETVRIYLKHVKTFFHCIEKSLFPASFDYDPNIITFEKPRLNYNRRLRSLFMEMIMRKIALKLIKLLLEKVCTDSALVVEVLDAVCFPCMNKANLFFGYGAEQMEYIFHHLRKANYCNFVEILEDLRKDSEYDLLLRSKPQHLLVLLNCGVKIVYNPIVEPYDFFLLVPPEQREPN</sequence>
<dbReference type="AlphaFoldDB" id="A0A087TT37"/>
<accession>A0A087TT37</accession>